<keyword evidence="2" id="KW-1185">Reference proteome</keyword>
<accession>A0A9P8I739</accession>
<gene>
    <name evidence="1" type="ORF">FGG08_006555</name>
</gene>
<protein>
    <submittedName>
        <fullName evidence="1">Uncharacterized protein</fullName>
    </submittedName>
</protein>
<evidence type="ECO:0000313" key="2">
    <source>
        <dbReference type="Proteomes" id="UP000698800"/>
    </source>
</evidence>
<dbReference type="EMBL" id="JAGHQL010000195">
    <property type="protein sequence ID" value="KAH0536571.1"/>
    <property type="molecule type" value="Genomic_DNA"/>
</dbReference>
<proteinExistence type="predicted"/>
<organism evidence="1 2">
    <name type="scientific">Glutinoglossum americanum</name>
    <dbReference type="NCBI Taxonomy" id="1670608"/>
    <lineage>
        <taxon>Eukaryota</taxon>
        <taxon>Fungi</taxon>
        <taxon>Dikarya</taxon>
        <taxon>Ascomycota</taxon>
        <taxon>Pezizomycotina</taxon>
        <taxon>Geoglossomycetes</taxon>
        <taxon>Geoglossales</taxon>
        <taxon>Geoglossaceae</taxon>
        <taxon>Glutinoglossum</taxon>
    </lineage>
</organism>
<name>A0A9P8I739_9PEZI</name>
<comment type="caution">
    <text evidence="1">The sequence shown here is derived from an EMBL/GenBank/DDBJ whole genome shotgun (WGS) entry which is preliminary data.</text>
</comment>
<dbReference type="AlphaFoldDB" id="A0A9P8I739"/>
<evidence type="ECO:0000313" key="1">
    <source>
        <dbReference type="EMBL" id="KAH0536571.1"/>
    </source>
</evidence>
<dbReference type="Proteomes" id="UP000698800">
    <property type="component" value="Unassembled WGS sequence"/>
</dbReference>
<sequence>MLTDYVIRAKLHEAERSCGAKLHEADAVDEMSPYIFELLGRPLEAFMKYIDVAVRSVFDMLQFTQSIVESASATLSIVATVIIIVQLGQLFIAGDPFRDMNTPKYIGKWSKYGRSPPLGFLPRRTIVRHPIFDIRLSNLERPSDAGIVGAHNIGGFRRKSSLAISVGSEKRISMGLRLVQSVRSNDFAWCSSLVSNKQRVEEPVPRASWAAFLNSFAIEDLSNFEGSQSRSSLLARDKDGHFELLDDEKILKGVPTMELTRLQLEFLMALSAFDRSTIRRSGSGTVRQYIGFTGTLVIEWAVGRDCTARFARHSRPVVELGGFLCPALSYYSATQALLNATGYFVLRHKFLGMERKYVYIAVDREDDRELPTDGEPVSHDHTLIHEYHSYKFRSLGGMDEEVTIINTRSKGVLSSPEARSLLVGITNEAANLRVKSLIPVSIRNFMTTIIRHDKAASRFIEDVNRLSLTAKAQIDDEIRSVGWVRRLRTAVPAVDTVLSLLTSNKVCNANEVQLFCDVLYAAQARGVIKFGDYPIQFMGEGGNGSVPSGSSKIVEHDWTELTDITAFLFSKWIHDACYADVNLFYDAPDLIQML</sequence>
<reference evidence="1" key="1">
    <citation type="submission" date="2021-03" db="EMBL/GenBank/DDBJ databases">
        <title>Comparative genomics and phylogenomic investigation of the class Geoglossomycetes provide insights into ecological specialization and systematics.</title>
        <authorList>
            <person name="Melie T."/>
            <person name="Pirro S."/>
            <person name="Miller A.N."/>
            <person name="Quandt A."/>
        </authorList>
    </citation>
    <scope>NUCLEOTIDE SEQUENCE</scope>
    <source>
        <strain evidence="1">GBOQ0MN5Z8</strain>
    </source>
</reference>